<accession>A0ACB8BES6</accession>
<evidence type="ECO:0000313" key="1">
    <source>
        <dbReference type="EMBL" id="KAH7924315.1"/>
    </source>
</evidence>
<comment type="caution">
    <text evidence="1">The sequence shown here is derived from an EMBL/GenBank/DDBJ whole genome shotgun (WGS) entry which is preliminary data.</text>
</comment>
<evidence type="ECO:0000313" key="2">
    <source>
        <dbReference type="Proteomes" id="UP000790709"/>
    </source>
</evidence>
<gene>
    <name evidence="1" type="ORF">BV22DRAFT_1067110</name>
</gene>
<proteinExistence type="predicted"/>
<sequence>MPGHCLGSVPSGSVFLYSLLPALSIDGIIHASLVEGSFTTARFRDFIEGLLDRMQPFPALCSVIIMDNARIHKDPSIQQLIEER</sequence>
<dbReference type="Proteomes" id="UP000790709">
    <property type="component" value="Unassembled WGS sequence"/>
</dbReference>
<reference evidence="1" key="1">
    <citation type="journal article" date="2021" name="New Phytol.">
        <title>Evolutionary innovations through gain and loss of genes in the ectomycorrhizal Boletales.</title>
        <authorList>
            <person name="Wu G."/>
            <person name="Miyauchi S."/>
            <person name="Morin E."/>
            <person name="Kuo A."/>
            <person name="Drula E."/>
            <person name="Varga T."/>
            <person name="Kohler A."/>
            <person name="Feng B."/>
            <person name="Cao Y."/>
            <person name="Lipzen A."/>
            <person name="Daum C."/>
            <person name="Hundley H."/>
            <person name="Pangilinan J."/>
            <person name="Johnson J."/>
            <person name="Barry K."/>
            <person name="LaButti K."/>
            <person name="Ng V."/>
            <person name="Ahrendt S."/>
            <person name="Min B."/>
            <person name="Choi I.G."/>
            <person name="Park H."/>
            <person name="Plett J.M."/>
            <person name="Magnuson J."/>
            <person name="Spatafora J.W."/>
            <person name="Nagy L.G."/>
            <person name="Henrissat B."/>
            <person name="Grigoriev I.V."/>
            <person name="Yang Z.L."/>
            <person name="Xu J."/>
            <person name="Martin F.M."/>
        </authorList>
    </citation>
    <scope>NUCLEOTIDE SEQUENCE</scope>
    <source>
        <strain evidence="1">KUC20120723A-06</strain>
    </source>
</reference>
<keyword evidence="2" id="KW-1185">Reference proteome</keyword>
<organism evidence="1 2">
    <name type="scientific">Leucogyrophana mollusca</name>
    <dbReference type="NCBI Taxonomy" id="85980"/>
    <lineage>
        <taxon>Eukaryota</taxon>
        <taxon>Fungi</taxon>
        <taxon>Dikarya</taxon>
        <taxon>Basidiomycota</taxon>
        <taxon>Agaricomycotina</taxon>
        <taxon>Agaricomycetes</taxon>
        <taxon>Agaricomycetidae</taxon>
        <taxon>Boletales</taxon>
        <taxon>Boletales incertae sedis</taxon>
        <taxon>Leucogyrophana</taxon>
    </lineage>
</organism>
<name>A0ACB8BES6_9AGAM</name>
<dbReference type="EMBL" id="MU266428">
    <property type="protein sequence ID" value="KAH7924315.1"/>
    <property type="molecule type" value="Genomic_DNA"/>
</dbReference>
<protein>
    <submittedName>
        <fullName evidence="1">Uncharacterized protein</fullName>
    </submittedName>
</protein>